<evidence type="ECO:0000256" key="1">
    <source>
        <dbReference type="SAM" id="SignalP"/>
    </source>
</evidence>
<gene>
    <name evidence="3" type="ORF">ASPCAL05111</name>
</gene>
<dbReference type="EMBL" id="CDMC01000004">
    <property type="protein sequence ID" value="CEL03977.1"/>
    <property type="molecule type" value="Genomic_DNA"/>
</dbReference>
<name>A0A0U5C6K8_ASPCI</name>
<feature type="chain" id="PRO_5006855581" description="Deoxyribonuclease NucA/NucB domain-containing protein" evidence="1">
    <location>
        <begin position="19"/>
        <end position="247"/>
    </location>
</feature>
<dbReference type="Proteomes" id="UP000054771">
    <property type="component" value="Unassembled WGS sequence"/>
</dbReference>
<dbReference type="Pfam" id="PF14040">
    <property type="entry name" value="DNase_NucA_NucB"/>
    <property type="match status" value="1"/>
</dbReference>
<proteinExistence type="predicted"/>
<organism evidence="3 4">
    <name type="scientific">Aspergillus calidoustus</name>
    <dbReference type="NCBI Taxonomy" id="454130"/>
    <lineage>
        <taxon>Eukaryota</taxon>
        <taxon>Fungi</taxon>
        <taxon>Dikarya</taxon>
        <taxon>Ascomycota</taxon>
        <taxon>Pezizomycotina</taxon>
        <taxon>Eurotiomycetes</taxon>
        <taxon>Eurotiomycetidae</taxon>
        <taxon>Eurotiales</taxon>
        <taxon>Aspergillaceae</taxon>
        <taxon>Aspergillus</taxon>
        <taxon>Aspergillus subgen. Nidulantes</taxon>
    </lineage>
</organism>
<reference evidence="4" key="1">
    <citation type="journal article" date="2016" name="Genome Announc.">
        <title>Draft genome sequences of fungus Aspergillus calidoustus.</title>
        <authorList>
            <person name="Horn F."/>
            <person name="Linde J."/>
            <person name="Mattern D.J."/>
            <person name="Walther G."/>
            <person name="Guthke R."/>
            <person name="Scherlach K."/>
            <person name="Martin K."/>
            <person name="Brakhage A.A."/>
            <person name="Petzke L."/>
            <person name="Valiante V."/>
        </authorList>
    </citation>
    <scope>NUCLEOTIDE SEQUENCE [LARGE SCALE GENOMIC DNA]</scope>
    <source>
        <strain evidence="4">SF006504</strain>
    </source>
</reference>
<keyword evidence="4" id="KW-1185">Reference proteome</keyword>
<protein>
    <recommendedName>
        <fullName evidence="2">Deoxyribonuclease NucA/NucB domain-containing protein</fullName>
    </recommendedName>
</protein>
<evidence type="ECO:0000259" key="2">
    <source>
        <dbReference type="Pfam" id="PF14040"/>
    </source>
</evidence>
<keyword evidence="1" id="KW-0732">Signal</keyword>
<evidence type="ECO:0000313" key="4">
    <source>
        <dbReference type="Proteomes" id="UP000054771"/>
    </source>
</evidence>
<feature type="domain" description="Deoxyribonuclease NucA/NucB" evidence="2">
    <location>
        <begin position="35"/>
        <end position="130"/>
    </location>
</feature>
<accession>A0A0U5C6K8</accession>
<dbReference type="InterPro" id="IPR029476">
    <property type="entry name" value="DNase_NucA_NucB"/>
</dbReference>
<evidence type="ECO:0000313" key="3">
    <source>
        <dbReference type="EMBL" id="CEL03977.1"/>
    </source>
</evidence>
<sequence>MISLFLLLPLAILVHCQANFAWNCANSPQACINSCFAVQCGNANPVQTRGPPGSSTAQRKRAGCAGSICNALTAPNPVIGPSCDEFPFASSTEGGDGAYLRCIPAADNYSQGGQLSGFFVVNGVVAGGQYFTFMTNSVGLRYCDAAVPGGCANDGQQFQTVRLLNKRGVETEIPMLVPDPVEVGVHDGEEQTFNVTQPAPMRKFVTSNNIEIRLLGRDVKEDFIGKDIWFAGAERPVKIQREIPPKP</sequence>
<dbReference type="AlphaFoldDB" id="A0A0U5C6K8"/>
<feature type="signal peptide" evidence="1">
    <location>
        <begin position="1"/>
        <end position="18"/>
    </location>
</feature>
<dbReference type="OMA" id="FAWNCAN"/>
<dbReference type="OrthoDB" id="2748312at2759"/>